<dbReference type="EMBL" id="JAHMHQ010000002">
    <property type="protein sequence ID" value="KAK1654590.1"/>
    <property type="molecule type" value="Genomic_DNA"/>
</dbReference>
<dbReference type="GeneID" id="85478144"/>
<name>A0AAJ0A177_9PEZI</name>
<evidence type="ECO:0000313" key="1">
    <source>
        <dbReference type="EMBL" id="KAK1654590.1"/>
    </source>
</evidence>
<evidence type="ECO:0000313" key="2">
    <source>
        <dbReference type="Proteomes" id="UP001243989"/>
    </source>
</evidence>
<evidence type="ECO:0008006" key="3">
    <source>
        <dbReference type="Google" id="ProtNLM"/>
    </source>
</evidence>
<comment type="caution">
    <text evidence="1">The sequence shown here is derived from an EMBL/GenBank/DDBJ whole genome shotgun (WGS) entry which is preliminary data.</text>
</comment>
<dbReference type="Proteomes" id="UP001243989">
    <property type="component" value="Unassembled WGS sequence"/>
</dbReference>
<keyword evidence="2" id="KW-1185">Reference proteome</keyword>
<dbReference type="AlphaFoldDB" id="A0AAJ0A177"/>
<sequence>MALMTDIKTIECLQRDGFRCACSHFIDLTSAEERLVVPAPGMTVSFTHLCYILPFALGQLASPAGREAVDNIWSALYWYFPELNGKIGPNSLDQYQNLITFDLTVHKAYNSHDLAFKPLPGQPNKYEIDNMSGWSLTPLRDNQDVMSLVSSDDDIPLPEPEFFMVHRRVAKVLKISGIRARIEAEIKASSLDPEELNPDGSTDVGSILRRKMLLDV</sequence>
<accession>A0AAJ0A177</accession>
<organism evidence="1 2">
    <name type="scientific">Colletotrichum phormii</name>
    <dbReference type="NCBI Taxonomy" id="359342"/>
    <lineage>
        <taxon>Eukaryota</taxon>
        <taxon>Fungi</taxon>
        <taxon>Dikarya</taxon>
        <taxon>Ascomycota</taxon>
        <taxon>Pezizomycotina</taxon>
        <taxon>Sordariomycetes</taxon>
        <taxon>Hypocreomycetidae</taxon>
        <taxon>Glomerellales</taxon>
        <taxon>Glomerellaceae</taxon>
        <taxon>Colletotrichum</taxon>
        <taxon>Colletotrichum acutatum species complex</taxon>
    </lineage>
</organism>
<proteinExistence type="predicted"/>
<dbReference type="RefSeq" id="XP_060450634.1">
    <property type="nucleotide sequence ID" value="XM_060593282.1"/>
</dbReference>
<protein>
    <recommendedName>
        <fullName evidence="3">HNH nuclease domain-containing protein</fullName>
    </recommendedName>
</protein>
<gene>
    <name evidence="1" type="ORF">BDP81DRAFT_457409</name>
</gene>
<reference evidence="1" key="1">
    <citation type="submission" date="2021-06" db="EMBL/GenBank/DDBJ databases">
        <title>Comparative genomics, transcriptomics and evolutionary studies reveal genomic signatures of adaptation to plant cell wall in hemibiotrophic fungi.</title>
        <authorList>
            <consortium name="DOE Joint Genome Institute"/>
            <person name="Baroncelli R."/>
            <person name="Diaz J.F."/>
            <person name="Benocci T."/>
            <person name="Peng M."/>
            <person name="Battaglia E."/>
            <person name="Haridas S."/>
            <person name="Andreopoulos W."/>
            <person name="Labutti K."/>
            <person name="Pangilinan J."/>
            <person name="Floch G.L."/>
            <person name="Makela M.R."/>
            <person name="Henrissat B."/>
            <person name="Grigoriev I.V."/>
            <person name="Crouch J.A."/>
            <person name="De Vries R.P."/>
            <person name="Sukno S.A."/>
            <person name="Thon M.R."/>
        </authorList>
    </citation>
    <scope>NUCLEOTIDE SEQUENCE</scope>
    <source>
        <strain evidence="1">CBS 102054</strain>
    </source>
</reference>